<comment type="similarity">
    <text evidence="1 3">Belongs to the peptidase M67A family. CSN6 subfamily.</text>
</comment>
<evidence type="ECO:0000256" key="3">
    <source>
        <dbReference type="RuleBase" id="RU367006"/>
    </source>
</evidence>
<dbReference type="PANTHER" id="PTHR10540:SF8">
    <property type="entry name" value="COP9 SIGNALOSOME COMPLEX SUBUNIT 6"/>
    <property type="match status" value="1"/>
</dbReference>
<evidence type="ECO:0000256" key="2">
    <source>
        <dbReference type="ARBA" id="ARBA00014871"/>
    </source>
</evidence>
<feature type="region of interest" description="Disordered" evidence="4">
    <location>
        <begin position="1"/>
        <end position="33"/>
    </location>
</feature>
<dbReference type="InterPro" id="IPR024969">
    <property type="entry name" value="EIF3F/CSN6-like_C"/>
</dbReference>
<feature type="domain" description="MPN" evidence="5">
    <location>
        <begin position="30"/>
        <end position="158"/>
    </location>
</feature>
<evidence type="ECO:0000259" key="5">
    <source>
        <dbReference type="PROSITE" id="PS50249"/>
    </source>
</evidence>
<evidence type="ECO:0000313" key="7">
    <source>
        <dbReference type="Proteomes" id="UP001159363"/>
    </source>
</evidence>
<keyword evidence="3" id="KW-0963">Cytoplasm</keyword>
<dbReference type="PROSITE" id="PS50249">
    <property type="entry name" value="MPN"/>
    <property type="match status" value="1"/>
</dbReference>
<dbReference type="Pfam" id="PF01398">
    <property type="entry name" value="JAB"/>
    <property type="match status" value="1"/>
</dbReference>
<dbReference type="CDD" id="cd08063">
    <property type="entry name" value="MPN_CSN6"/>
    <property type="match status" value="1"/>
</dbReference>
<dbReference type="InterPro" id="IPR037518">
    <property type="entry name" value="MPN"/>
</dbReference>
<protein>
    <recommendedName>
        <fullName evidence="2 3">COP9 signalosome complex subunit 6</fullName>
    </recommendedName>
</protein>
<dbReference type="EMBL" id="JARBHB010000012">
    <property type="protein sequence ID" value="KAJ8871887.1"/>
    <property type="molecule type" value="Genomic_DNA"/>
</dbReference>
<gene>
    <name evidence="6" type="ORF">PR048_028227</name>
</gene>
<dbReference type="InterPro" id="IPR000555">
    <property type="entry name" value="JAMM/MPN+_dom"/>
</dbReference>
<dbReference type="Proteomes" id="UP001159363">
    <property type="component" value="Chromosome 11"/>
</dbReference>
<dbReference type="PANTHER" id="PTHR10540">
    <property type="entry name" value="EUKARYOTIC TRANSLATION INITIATION FACTOR 3 SUBUNIT F-RELATED"/>
    <property type="match status" value="1"/>
</dbReference>
<dbReference type="Pfam" id="PF13012">
    <property type="entry name" value="MitMem_reg"/>
    <property type="match status" value="1"/>
</dbReference>
<comment type="subcellular location">
    <subcellularLocation>
        <location evidence="3">Cytoplasm</location>
    </subcellularLocation>
    <subcellularLocation>
        <location evidence="3">Nucleus</location>
    </subcellularLocation>
</comment>
<reference evidence="6 7" key="1">
    <citation type="submission" date="2023-02" db="EMBL/GenBank/DDBJ databases">
        <title>LHISI_Scaffold_Assembly.</title>
        <authorList>
            <person name="Stuart O.P."/>
            <person name="Cleave R."/>
            <person name="Magrath M.J.L."/>
            <person name="Mikheyev A.S."/>
        </authorList>
    </citation>
    <scope>NUCLEOTIDE SEQUENCE [LARGE SCALE GENOMIC DNA]</scope>
    <source>
        <strain evidence="6">Daus_M_001</strain>
        <tissue evidence="6">Leg muscle</tissue>
    </source>
</reference>
<comment type="caution">
    <text evidence="6">The sequence shown here is derived from an EMBL/GenBank/DDBJ whole genome shotgun (WGS) entry which is preliminary data.</text>
</comment>
<accession>A0ABQ9GIQ0</accession>
<keyword evidence="3" id="KW-0539">Nucleus</keyword>
<proteinExistence type="inferred from homology"/>
<keyword evidence="3" id="KW-0736">Signalosome</keyword>
<evidence type="ECO:0000256" key="4">
    <source>
        <dbReference type="SAM" id="MobiDB-lite"/>
    </source>
</evidence>
<dbReference type="InterPro" id="IPR033859">
    <property type="entry name" value="MPN_CSN6"/>
</dbReference>
<comment type="function">
    <text evidence="3">Component of the COP9 signalosome complex (CSN), a complex involved in various cellular and developmental processes.</text>
</comment>
<sequence>MEVDEAPGPSGVGGSAAAKKKMEVEDDAGGSVTAKKKMDVDEAPAAGSALKMVGALIGKQKGRNLEIMNSFELLFNVIAGDIIIDRDYYNTKEEQFKQVFSDMDFLGWYTTGDQPDDKDIKIHKQICEINESPVLLKLNPQTKHSDLPVTMYESVIDLVAGEATMLFVELSYTLATEEAERIGVDHVARVSASEAGESSLVAEHLTAQHSAIKMLHNRVKLVLQYVRAVQAGELPRSHEVLREAYSLSHRLPVLQSQHFRADFYNQCNDVGLMTYLGTITKGCNDINQFVNKFNIMYDRQGMGRRMRGMFF</sequence>
<evidence type="ECO:0000313" key="6">
    <source>
        <dbReference type="EMBL" id="KAJ8871887.1"/>
    </source>
</evidence>
<keyword evidence="7" id="KW-1185">Reference proteome</keyword>
<evidence type="ECO:0000256" key="1">
    <source>
        <dbReference type="ARBA" id="ARBA00010893"/>
    </source>
</evidence>
<name>A0ABQ9GIQ0_9NEOP</name>
<organism evidence="6 7">
    <name type="scientific">Dryococelus australis</name>
    <dbReference type="NCBI Taxonomy" id="614101"/>
    <lineage>
        <taxon>Eukaryota</taxon>
        <taxon>Metazoa</taxon>
        <taxon>Ecdysozoa</taxon>
        <taxon>Arthropoda</taxon>
        <taxon>Hexapoda</taxon>
        <taxon>Insecta</taxon>
        <taxon>Pterygota</taxon>
        <taxon>Neoptera</taxon>
        <taxon>Polyneoptera</taxon>
        <taxon>Phasmatodea</taxon>
        <taxon>Verophasmatodea</taxon>
        <taxon>Anareolatae</taxon>
        <taxon>Phasmatidae</taxon>
        <taxon>Eurycanthinae</taxon>
        <taxon>Dryococelus</taxon>
    </lineage>
</organism>
<dbReference type="SMART" id="SM00232">
    <property type="entry name" value="JAB_MPN"/>
    <property type="match status" value="1"/>
</dbReference>
<dbReference type="Gene3D" id="3.40.140.10">
    <property type="entry name" value="Cytidine Deaminase, domain 2"/>
    <property type="match status" value="1"/>
</dbReference>